<dbReference type="Proteomes" id="UP001163846">
    <property type="component" value="Unassembled WGS sequence"/>
</dbReference>
<evidence type="ECO:0000256" key="1">
    <source>
        <dbReference type="SAM" id="MobiDB-lite"/>
    </source>
</evidence>
<proteinExistence type="predicted"/>
<reference evidence="2" key="1">
    <citation type="submission" date="2022-08" db="EMBL/GenBank/DDBJ databases">
        <authorList>
            <consortium name="DOE Joint Genome Institute"/>
            <person name="Min B."/>
            <person name="Riley R."/>
            <person name="Sierra-Patev S."/>
            <person name="Naranjo-Ortiz M."/>
            <person name="Looney B."/>
            <person name="Konkel Z."/>
            <person name="Slot J.C."/>
            <person name="Sakamoto Y."/>
            <person name="Steenwyk J.L."/>
            <person name="Rokas A."/>
            <person name="Carro J."/>
            <person name="Camarero S."/>
            <person name="Ferreira P."/>
            <person name="Molpeceres G."/>
            <person name="Ruiz-Duenas F.J."/>
            <person name="Serrano A."/>
            <person name="Henrissat B."/>
            <person name="Drula E."/>
            <person name="Hughes K.W."/>
            <person name="Mata J.L."/>
            <person name="Ishikawa N.K."/>
            <person name="Vargas-Isla R."/>
            <person name="Ushijima S."/>
            <person name="Smith C.A."/>
            <person name="Ahrendt S."/>
            <person name="Andreopoulos W."/>
            <person name="He G."/>
            <person name="Labutti K."/>
            <person name="Lipzen A."/>
            <person name="Ng V."/>
            <person name="Sandor L."/>
            <person name="Barry K."/>
            <person name="Martinez A.T."/>
            <person name="Xiao Y."/>
            <person name="Gibbons J.G."/>
            <person name="Terashima K."/>
            <person name="Hibbett D.S."/>
            <person name="Grigoriev I.V."/>
        </authorList>
    </citation>
    <scope>NUCLEOTIDE SEQUENCE</scope>
    <source>
        <strain evidence="2">TFB9207</strain>
    </source>
</reference>
<keyword evidence="3" id="KW-1185">Reference proteome</keyword>
<comment type="caution">
    <text evidence="2">The sequence shown here is derived from an EMBL/GenBank/DDBJ whole genome shotgun (WGS) entry which is preliminary data.</text>
</comment>
<feature type="region of interest" description="Disordered" evidence="1">
    <location>
        <begin position="186"/>
        <end position="213"/>
    </location>
</feature>
<sequence>MDCLSLYSGSPNAASRTTFIKSSAPIAIPSRRNSMSSSPRVFALSCLSESSSCKSEFLFEMSPLEPDSRRKEAVVNFAHMQNGEVLLSGHVSIDGFSDRTSLLPGSSPRCYAQRSPTVGFPFSRPVLASLPRRRDSIEARMCRTPSISPPVIRTTAVHKINGFAPSRLTIDVPRSYQTSLSLAKPSRNLMSQNSGPLNDYERYDNKSNEVSVPDANLRQRRFENRSLARN</sequence>
<evidence type="ECO:0000313" key="3">
    <source>
        <dbReference type="Proteomes" id="UP001163846"/>
    </source>
</evidence>
<accession>A0AA38PH34</accession>
<dbReference type="AlphaFoldDB" id="A0AA38PH34"/>
<dbReference type="EMBL" id="MU806006">
    <property type="protein sequence ID" value="KAJ3842421.1"/>
    <property type="molecule type" value="Genomic_DNA"/>
</dbReference>
<organism evidence="2 3">
    <name type="scientific">Lentinula raphanica</name>
    <dbReference type="NCBI Taxonomy" id="153919"/>
    <lineage>
        <taxon>Eukaryota</taxon>
        <taxon>Fungi</taxon>
        <taxon>Dikarya</taxon>
        <taxon>Basidiomycota</taxon>
        <taxon>Agaricomycotina</taxon>
        <taxon>Agaricomycetes</taxon>
        <taxon>Agaricomycetidae</taxon>
        <taxon>Agaricales</taxon>
        <taxon>Marasmiineae</taxon>
        <taxon>Omphalotaceae</taxon>
        <taxon>Lentinula</taxon>
    </lineage>
</organism>
<protein>
    <submittedName>
        <fullName evidence="2">Uncharacterized protein</fullName>
    </submittedName>
</protein>
<gene>
    <name evidence="2" type="ORF">F5878DRAFT_607757</name>
</gene>
<evidence type="ECO:0000313" key="2">
    <source>
        <dbReference type="EMBL" id="KAJ3842421.1"/>
    </source>
</evidence>
<name>A0AA38PH34_9AGAR</name>